<dbReference type="SUPFAM" id="SSF140453">
    <property type="entry name" value="EsxAB dimer-like"/>
    <property type="match status" value="1"/>
</dbReference>
<evidence type="ECO:0000313" key="2">
    <source>
        <dbReference type="Proteomes" id="UP001501752"/>
    </source>
</evidence>
<dbReference type="EMBL" id="BAABIS010000001">
    <property type="protein sequence ID" value="GAA4881277.1"/>
    <property type="molecule type" value="Genomic_DNA"/>
</dbReference>
<dbReference type="InterPro" id="IPR036689">
    <property type="entry name" value="ESAT-6-like_sf"/>
</dbReference>
<gene>
    <name evidence="1" type="ORF">GCM10023235_71930</name>
</gene>
<proteinExistence type="predicted"/>
<dbReference type="RefSeq" id="WP_345701104.1">
    <property type="nucleotide sequence ID" value="NZ_BAABIS010000001.1"/>
</dbReference>
<protein>
    <submittedName>
        <fullName evidence="1">Uncharacterized protein</fullName>
    </submittedName>
</protein>
<keyword evidence="2" id="KW-1185">Reference proteome</keyword>
<organism evidence="1 2">
    <name type="scientific">Kitasatospora terrestris</name>
    <dbReference type="NCBI Taxonomy" id="258051"/>
    <lineage>
        <taxon>Bacteria</taxon>
        <taxon>Bacillati</taxon>
        <taxon>Actinomycetota</taxon>
        <taxon>Actinomycetes</taxon>
        <taxon>Kitasatosporales</taxon>
        <taxon>Streptomycetaceae</taxon>
        <taxon>Kitasatospora</taxon>
    </lineage>
</organism>
<evidence type="ECO:0000313" key="1">
    <source>
        <dbReference type="EMBL" id="GAA4881277.1"/>
    </source>
</evidence>
<comment type="caution">
    <text evidence="1">The sequence shown here is derived from an EMBL/GenBank/DDBJ whole genome shotgun (WGS) entry which is preliminary data.</text>
</comment>
<name>A0ABP9EL20_9ACTN</name>
<accession>A0ABP9EL20</accession>
<sequence>MDFGTIHLHHETVEQAARELRAAGSLMETNLKQLMQRLTSVIDNGHFQGVAAGAFHEFSAAVAANDVQMKEDIDSAATTLERMHETMINGDHEAGKKIAHH</sequence>
<dbReference type="Proteomes" id="UP001501752">
    <property type="component" value="Unassembled WGS sequence"/>
</dbReference>
<reference evidence="2" key="1">
    <citation type="journal article" date="2019" name="Int. J. Syst. Evol. Microbiol.">
        <title>The Global Catalogue of Microorganisms (GCM) 10K type strain sequencing project: providing services to taxonomists for standard genome sequencing and annotation.</title>
        <authorList>
            <consortium name="The Broad Institute Genomics Platform"/>
            <consortium name="The Broad Institute Genome Sequencing Center for Infectious Disease"/>
            <person name="Wu L."/>
            <person name="Ma J."/>
        </authorList>
    </citation>
    <scope>NUCLEOTIDE SEQUENCE [LARGE SCALE GENOMIC DNA]</scope>
    <source>
        <strain evidence="2">JCM 13006</strain>
    </source>
</reference>
<dbReference type="Gene3D" id="1.10.287.1060">
    <property type="entry name" value="ESAT-6-like"/>
    <property type="match status" value="1"/>
</dbReference>